<dbReference type="SUPFAM" id="SSF74650">
    <property type="entry name" value="Galactose mutarotase-like"/>
    <property type="match status" value="1"/>
</dbReference>
<dbReference type="GO" id="GO:0030246">
    <property type="term" value="F:carbohydrate binding"/>
    <property type="evidence" value="ECO:0007669"/>
    <property type="project" value="InterPro"/>
</dbReference>
<evidence type="ECO:0000313" key="4">
    <source>
        <dbReference type="EMBL" id="QEC56259.1"/>
    </source>
</evidence>
<dbReference type="InterPro" id="IPR008183">
    <property type="entry name" value="Aldose_1/G6P_1-epimerase"/>
</dbReference>
<keyword evidence="3" id="KW-0106">Calcium</keyword>
<name>A0A5B8UJD9_9BACT</name>
<proteinExistence type="predicted"/>
<dbReference type="Pfam" id="PF01263">
    <property type="entry name" value="Aldose_epim"/>
    <property type="match status" value="1"/>
</dbReference>
<gene>
    <name evidence="4" type="ORF">FSB75_10270</name>
</gene>
<dbReference type="RefSeq" id="WP_146786612.1">
    <property type="nucleotide sequence ID" value="NZ_BAABIO010000001.1"/>
</dbReference>
<dbReference type="Proteomes" id="UP000321204">
    <property type="component" value="Chromosome"/>
</dbReference>
<dbReference type="GO" id="GO:0005975">
    <property type="term" value="P:carbohydrate metabolic process"/>
    <property type="evidence" value="ECO:0007669"/>
    <property type="project" value="InterPro"/>
</dbReference>
<evidence type="ECO:0000256" key="1">
    <source>
        <dbReference type="ARBA" id="ARBA00001913"/>
    </source>
</evidence>
<evidence type="ECO:0000313" key="5">
    <source>
        <dbReference type="Proteomes" id="UP000321204"/>
    </source>
</evidence>
<comment type="cofactor">
    <cofactor evidence="1">
        <name>Ca(2+)</name>
        <dbReference type="ChEBI" id="CHEBI:29108"/>
    </cofactor>
</comment>
<dbReference type="OrthoDB" id="9795355at2"/>
<dbReference type="AlphaFoldDB" id="A0A5B8UJD9"/>
<dbReference type="InterPro" id="IPR037481">
    <property type="entry name" value="LacX"/>
</dbReference>
<organism evidence="4 5">
    <name type="scientific">Flavisolibacter ginsenosidimutans</name>
    <dbReference type="NCBI Taxonomy" id="661481"/>
    <lineage>
        <taxon>Bacteria</taxon>
        <taxon>Pseudomonadati</taxon>
        <taxon>Bacteroidota</taxon>
        <taxon>Chitinophagia</taxon>
        <taxon>Chitinophagales</taxon>
        <taxon>Chitinophagaceae</taxon>
        <taxon>Flavisolibacter</taxon>
    </lineage>
</organism>
<sequence>MQNIQNAQLKILINEKGAELKSAFHLLHKIEYMWSGDPAYWAKTSPVLFPVVGELKNKSYFYNGKTYFLSRHGFARDKTFVVTEQRDTSITFLIESDESTLAVYPFPFLFSIIYTLNDDSLQVTYCVQNTGDDEMFFSVGGHPAFKLPLVDGTKYEDYKLVFEKEENLERWPISKEGLIEKKPQLLLKNSHELPLSKDLLKNDALVFKHLQSRFVKLVSDKTPRGLHFDFTGFPFLGIWAASGADFVCIEPWQGIADSVNADGQLQHKEGIVALAAGKEFKRSWNVQFF</sequence>
<dbReference type="GO" id="GO:0016853">
    <property type="term" value="F:isomerase activity"/>
    <property type="evidence" value="ECO:0007669"/>
    <property type="project" value="InterPro"/>
</dbReference>
<dbReference type="CDD" id="cd09024">
    <property type="entry name" value="Aldose_epim_lacX"/>
    <property type="match status" value="1"/>
</dbReference>
<keyword evidence="5" id="KW-1185">Reference proteome</keyword>
<protein>
    <submittedName>
        <fullName evidence="4">Aldose 1-epimerase family protein</fullName>
    </submittedName>
</protein>
<evidence type="ECO:0000256" key="2">
    <source>
        <dbReference type="ARBA" id="ARBA00011245"/>
    </source>
</evidence>
<dbReference type="Gene3D" id="2.70.98.10">
    <property type="match status" value="1"/>
</dbReference>
<reference evidence="4 5" key="1">
    <citation type="journal article" date="2015" name="Int. J. Syst. Evol. Microbiol.">
        <title>Flavisolibacter ginsenosidimutans sp. nov., with ginsenoside-converting activity isolated from soil used for cultivating ginseng.</title>
        <authorList>
            <person name="Zhao Y."/>
            <person name="Liu Q."/>
            <person name="Kang M.S."/>
            <person name="Jin F."/>
            <person name="Yu H."/>
            <person name="Im W.T."/>
        </authorList>
    </citation>
    <scope>NUCLEOTIDE SEQUENCE [LARGE SCALE GENOMIC DNA]</scope>
    <source>
        <strain evidence="4 5">Gsoil 636</strain>
    </source>
</reference>
<evidence type="ECO:0000256" key="3">
    <source>
        <dbReference type="ARBA" id="ARBA00022837"/>
    </source>
</evidence>
<accession>A0A5B8UJD9</accession>
<dbReference type="InterPro" id="IPR011013">
    <property type="entry name" value="Gal_mutarotase_sf_dom"/>
</dbReference>
<dbReference type="InterPro" id="IPR014718">
    <property type="entry name" value="GH-type_carb-bd"/>
</dbReference>
<dbReference type="EMBL" id="CP042433">
    <property type="protein sequence ID" value="QEC56259.1"/>
    <property type="molecule type" value="Genomic_DNA"/>
</dbReference>
<comment type="subunit">
    <text evidence="2">Monomer.</text>
</comment>
<dbReference type="KEGG" id="fgg:FSB75_10270"/>